<evidence type="ECO:0000256" key="1">
    <source>
        <dbReference type="SAM" id="Phobius"/>
    </source>
</evidence>
<organism evidence="2 3">
    <name type="scientific">Hymenochirus boettgeri</name>
    <name type="common">Congo dwarf clawed frog</name>
    <dbReference type="NCBI Taxonomy" id="247094"/>
    <lineage>
        <taxon>Eukaryota</taxon>
        <taxon>Metazoa</taxon>
        <taxon>Chordata</taxon>
        <taxon>Craniata</taxon>
        <taxon>Vertebrata</taxon>
        <taxon>Euteleostomi</taxon>
        <taxon>Amphibia</taxon>
        <taxon>Batrachia</taxon>
        <taxon>Anura</taxon>
        <taxon>Pipoidea</taxon>
        <taxon>Pipidae</taxon>
        <taxon>Pipinae</taxon>
        <taxon>Hymenochirus</taxon>
    </lineage>
</organism>
<reference evidence="2" key="1">
    <citation type="thesis" date="2020" institute="ProQuest LLC" country="789 East Eisenhower Parkway, Ann Arbor, MI, USA">
        <title>Comparative Genomics and Chromosome Evolution.</title>
        <authorList>
            <person name="Mudd A.B."/>
        </authorList>
    </citation>
    <scope>NUCLEOTIDE SEQUENCE</scope>
    <source>
        <strain evidence="2">Female2</strain>
        <tissue evidence="2">Blood</tissue>
    </source>
</reference>
<accession>A0A8T2KH93</accession>
<sequence>MVDLYACAHSAATAKETTVDMSKKCGLGVLRVLLLAALLSAFGIWFLPVSSATAEIFLLLSGQAVAQPPVSTESYKTSTTVKNLTGSGHLETRIVESNTQLNSHLNTSYIGREHSQNTTLTDRSTQPAFAPSTAIYPAQTIDTLSVSADPTGPVNLTTQEQPLPSLITSTDIEISMTCTQATHPTDAEVLAIAVGAVFITIIISALLYQWVLYMRKKKVNRDSSIYIIEDELPKYEMDVNSVEPETKL</sequence>
<feature type="transmembrane region" description="Helical" evidence="1">
    <location>
        <begin position="28"/>
        <end position="47"/>
    </location>
</feature>
<keyword evidence="1" id="KW-0812">Transmembrane</keyword>
<comment type="caution">
    <text evidence="2">The sequence shown here is derived from an EMBL/GenBank/DDBJ whole genome shotgun (WGS) entry which is preliminary data.</text>
</comment>
<feature type="transmembrane region" description="Helical" evidence="1">
    <location>
        <begin position="189"/>
        <end position="211"/>
    </location>
</feature>
<gene>
    <name evidence="2" type="ORF">GDO86_002124</name>
</gene>
<proteinExistence type="predicted"/>
<evidence type="ECO:0000313" key="3">
    <source>
        <dbReference type="Proteomes" id="UP000812440"/>
    </source>
</evidence>
<dbReference type="Proteomes" id="UP000812440">
    <property type="component" value="Chromosome 1"/>
</dbReference>
<protein>
    <submittedName>
        <fullName evidence="2">Uncharacterized protein</fullName>
    </submittedName>
</protein>
<dbReference type="AlphaFoldDB" id="A0A8T2KH93"/>
<keyword evidence="3" id="KW-1185">Reference proteome</keyword>
<name>A0A8T2KH93_9PIPI</name>
<keyword evidence="1" id="KW-0472">Membrane</keyword>
<evidence type="ECO:0000313" key="2">
    <source>
        <dbReference type="EMBL" id="KAG8456208.1"/>
    </source>
</evidence>
<dbReference type="OrthoDB" id="9907223at2759"/>
<keyword evidence="1" id="KW-1133">Transmembrane helix</keyword>
<dbReference type="EMBL" id="JAACNH010000001">
    <property type="protein sequence ID" value="KAG8456208.1"/>
    <property type="molecule type" value="Genomic_DNA"/>
</dbReference>